<feature type="region of interest" description="Disordered" evidence="2">
    <location>
        <begin position="78"/>
        <end position="111"/>
    </location>
</feature>
<keyword evidence="3" id="KW-1133">Transmembrane helix</keyword>
<reference evidence="5 6" key="1">
    <citation type="submission" date="2020-05" db="EMBL/GenBank/DDBJ databases">
        <title>Actinomadura verrucosospora NRRL-B18236 (PFL_A860) Genome sequencing and assembly.</title>
        <authorList>
            <person name="Samborskyy M."/>
        </authorList>
    </citation>
    <scope>NUCLEOTIDE SEQUENCE [LARGE SCALE GENOMIC DNA]</scope>
    <source>
        <strain evidence="5 6">NRRL:B18236</strain>
    </source>
</reference>
<gene>
    <name evidence="5" type="ORF">ACTIVE_2152</name>
</gene>
<feature type="compositionally biased region" description="Pro residues" evidence="2">
    <location>
        <begin position="8"/>
        <end position="28"/>
    </location>
</feature>
<feature type="compositionally biased region" description="Low complexity" evidence="2">
    <location>
        <begin position="78"/>
        <end position="97"/>
    </location>
</feature>
<keyword evidence="3" id="KW-0472">Membrane</keyword>
<evidence type="ECO:0000313" key="5">
    <source>
        <dbReference type="EMBL" id="QKG20514.1"/>
    </source>
</evidence>
<keyword evidence="6" id="KW-1185">Reference proteome</keyword>
<dbReference type="InterPro" id="IPR029050">
    <property type="entry name" value="Immunoprotect_excell_Ig-like"/>
</dbReference>
<evidence type="ECO:0000256" key="3">
    <source>
        <dbReference type="SAM" id="Phobius"/>
    </source>
</evidence>
<name>A0A7D3VTN7_ACTVE</name>
<evidence type="ECO:0000313" key="6">
    <source>
        <dbReference type="Proteomes" id="UP000501240"/>
    </source>
</evidence>
<evidence type="ECO:0000256" key="1">
    <source>
        <dbReference type="ARBA" id="ARBA00022729"/>
    </source>
</evidence>
<feature type="region of interest" description="Disordered" evidence="2">
    <location>
        <begin position="1"/>
        <end position="42"/>
    </location>
</feature>
<evidence type="ECO:0000256" key="2">
    <source>
        <dbReference type="SAM" id="MobiDB-lite"/>
    </source>
</evidence>
<proteinExistence type="predicted"/>
<sequence length="248" mass="25931">MATDQPNAPRPVPPAVPPPGVIPPPPGHFPHYNGPVPPPGYPPPRQKGKGCLYAVIGTVATLFLMGACGVIVGATADSPSATPTTSHTPSAPKASSPRSMPSRTAKATTSKTAVVNGIGREYRDGKFAFTVTKVKKGVKRVGDEYFGSTAQGQYVLISVTVENIGDKARTFTAGNQTLYDTKGRKFDTDGGATVMMGDESKSFLEQINPGNSVDGILIFDVPRGIRLKALDLHDSVFSGGVTVPLGNR</sequence>
<dbReference type="Proteomes" id="UP000501240">
    <property type="component" value="Chromosome"/>
</dbReference>
<feature type="transmembrane region" description="Helical" evidence="3">
    <location>
        <begin position="51"/>
        <end position="76"/>
    </location>
</feature>
<keyword evidence="3" id="KW-0812">Transmembrane</keyword>
<feature type="domain" description="DUF4352" evidence="4">
    <location>
        <begin position="117"/>
        <end position="240"/>
    </location>
</feature>
<dbReference type="InterPro" id="IPR029051">
    <property type="entry name" value="DUF4352"/>
</dbReference>
<dbReference type="RefSeq" id="WP_173094920.1">
    <property type="nucleotide sequence ID" value="NZ_CP053892.1"/>
</dbReference>
<accession>A0A7D3VTN7</accession>
<dbReference type="Gene3D" id="2.60.40.1240">
    <property type="match status" value="1"/>
</dbReference>
<protein>
    <submittedName>
        <fullName evidence="5">Mpr protein</fullName>
    </submittedName>
</protein>
<dbReference type="Pfam" id="PF11611">
    <property type="entry name" value="DUF4352"/>
    <property type="match status" value="1"/>
</dbReference>
<organism evidence="5 6">
    <name type="scientific">Actinomadura verrucosospora</name>
    <dbReference type="NCBI Taxonomy" id="46165"/>
    <lineage>
        <taxon>Bacteria</taxon>
        <taxon>Bacillati</taxon>
        <taxon>Actinomycetota</taxon>
        <taxon>Actinomycetes</taxon>
        <taxon>Streptosporangiales</taxon>
        <taxon>Thermomonosporaceae</taxon>
        <taxon>Actinomadura</taxon>
    </lineage>
</organism>
<evidence type="ECO:0000259" key="4">
    <source>
        <dbReference type="Pfam" id="PF11611"/>
    </source>
</evidence>
<keyword evidence="1" id="KW-0732">Signal</keyword>
<dbReference type="EMBL" id="CP053892">
    <property type="protein sequence ID" value="QKG20514.1"/>
    <property type="molecule type" value="Genomic_DNA"/>
</dbReference>
<dbReference type="AlphaFoldDB" id="A0A7D3VTN7"/>